<dbReference type="PANTHER" id="PTHR35526:SF3">
    <property type="entry name" value="ANTI-SIGMA-F FACTOR RSBW"/>
    <property type="match status" value="1"/>
</dbReference>
<dbReference type="EMBL" id="FOVH01000003">
    <property type="protein sequence ID" value="SFN82814.1"/>
    <property type="molecule type" value="Genomic_DNA"/>
</dbReference>
<accession>A0A1I5C7K3</accession>
<reference evidence="1 2" key="1">
    <citation type="submission" date="2016-10" db="EMBL/GenBank/DDBJ databases">
        <authorList>
            <person name="de Groot N.N."/>
        </authorList>
    </citation>
    <scope>NUCLEOTIDE SEQUENCE [LARGE SCALE GENOMIC DNA]</scope>
    <source>
        <strain evidence="1 2">DSM 43067</strain>
    </source>
</reference>
<organism evidence="1 2">
    <name type="scientific">Actinomadura madurae</name>
    <dbReference type="NCBI Taxonomy" id="1993"/>
    <lineage>
        <taxon>Bacteria</taxon>
        <taxon>Bacillati</taxon>
        <taxon>Actinomycetota</taxon>
        <taxon>Actinomycetes</taxon>
        <taxon>Streptosporangiales</taxon>
        <taxon>Thermomonosporaceae</taxon>
        <taxon>Actinomadura</taxon>
    </lineage>
</organism>
<name>A0A1I5C7K3_9ACTN</name>
<gene>
    <name evidence="1" type="ORF">SAMN04489713_103164</name>
</gene>
<dbReference type="InterPro" id="IPR050267">
    <property type="entry name" value="Anti-sigma-factor_SerPK"/>
</dbReference>
<dbReference type="eggNOG" id="COG2172">
    <property type="taxonomic scope" value="Bacteria"/>
</dbReference>
<dbReference type="CDD" id="cd16936">
    <property type="entry name" value="HATPase_RsbW-like"/>
    <property type="match status" value="1"/>
</dbReference>
<keyword evidence="1" id="KW-0808">Transferase</keyword>
<dbReference type="Proteomes" id="UP000183413">
    <property type="component" value="Unassembled WGS sequence"/>
</dbReference>
<keyword evidence="2" id="KW-1185">Reference proteome</keyword>
<dbReference type="InterPro" id="IPR036890">
    <property type="entry name" value="HATPase_C_sf"/>
</dbReference>
<evidence type="ECO:0000313" key="1">
    <source>
        <dbReference type="EMBL" id="SFN82814.1"/>
    </source>
</evidence>
<sequence>MEVKGAWGLVTGGLCAWRLPGDESGPAMARRLVRQTMLELRLDPDVIEDGKLAVSETATNALRHAGCARGDRPPTAPELWIWARTVPSPQLVVSVFDGARSTTPHTSGAGLLDEYGKGLELVRQVTADWGSTPTRSRVDTASVPGKTVWFALPLPRDWPGMHHRVHPGTAAHHLLLNLTRRGFKGQRSTTEDGLSVLVLPTLNVWVHRRTFCWWSTPRRYLRRPLIDLQETTELLVHHLDTTLTPAYVPAPHT</sequence>
<dbReference type="AlphaFoldDB" id="A0A1I5C7K3"/>
<dbReference type="STRING" id="1993.SAMN04489713_103164"/>
<evidence type="ECO:0000313" key="2">
    <source>
        <dbReference type="Proteomes" id="UP000183413"/>
    </source>
</evidence>
<dbReference type="PANTHER" id="PTHR35526">
    <property type="entry name" value="ANTI-SIGMA-F FACTOR RSBW-RELATED"/>
    <property type="match status" value="1"/>
</dbReference>
<proteinExistence type="predicted"/>
<dbReference type="Gene3D" id="3.30.565.10">
    <property type="entry name" value="Histidine kinase-like ATPase, C-terminal domain"/>
    <property type="match status" value="1"/>
</dbReference>
<dbReference type="InParanoid" id="A0A1I5C7K3"/>
<keyword evidence="1" id="KW-0418">Kinase</keyword>
<dbReference type="GO" id="GO:0016301">
    <property type="term" value="F:kinase activity"/>
    <property type="evidence" value="ECO:0007669"/>
    <property type="project" value="UniProtKB-KW"/>
</dbReference>
<protein>
    <submittedName>
        <fullName evidence="1">Anti-sigma regulatory factor (Ser/Thr protein kinase)</fullName>
    </submittedName>
</protein>